<evidence type="ECO:0000313" key="1">
    <source>
        <dbReference type="EMBL" id="CAG8650205.1"/>
    </source>
</evidence>
<reference evidence="1" key="1">
    <citation type="submission" date="2021-06" db="EMBL/GenBank/DDBJ databases">
        <authorList>
            <person name="Kallberg Y."/>
            <person name="Tangrot J."/>
            <person name="Rosling A."/>
        </authorList>
    </citation>
    <scope>NUCLEOTIDE SEQUENCE</scope>
    <source>
        <strain evidence="1">CL356</strain>
    </source>
</reference>
<comment type="caution">
    <text evidence="1">The sequence shown here is derived from an EMBL/GenBank/DDBJ whole genome shotgun (WGS) entry which is preliminary data.</text>
</comment>
<evidence type="ECO:0000313" key="2">
    <source>
        <dbReference type="Proteomes" id="UP000789525"/>
    </source>
</evidence>
<dbReference type="EMBL" id="CAJVPT010020709">
    <property type="protein sequence ID" value="CAG8650205.1"/>
    <property type="molecule type" value="Genomic_DNA"/>
</dbReference>
<dbReference type="Proteomes" id="UP000789525">
    <property type="component" value="Unassembled WGS sequence"/>
</dbReference>
<protein>
    <submittedName>
        <fullName evidence="1">17517_t:CDS:1</fullName>
    </submittedName>
</protein>
<name>A0ACA9NGU5_9GLOM</name>
<sequence>MSLSNSQEDAEAERPFKACRLKLVPASETVYKTESQTGGGFIELISTGNLIAVDKTQYIEALDSQQVYRYMFLRPRSWGKTTFLQTLINYYDKGMENRFQELFGDLYIGRNPTTARNSLLVLRFDFSSISSGTSVEETKDTFNEAINTELSRFLQRYQAFLGGDHSNLLKSNATTSLRNVLNLVDSKGERLFVGVDEYDAPANWVILNESKQDYQDITTFFRARFFSLMKQFSHVISKYWVTGILPVFREDISPLNTTQIISDMPGYSGLCGLTDIEVRQITQSYLSSYNEHQIEAAIKRMKKWYNGYVFKGERHGSKETVICLHNPYLVFCHLRALADDRLSAAILEEIGAPHVSSILGRIPDTGDQSFFHSWLQIVSKKMDLKVTHHFGIDEIRNRNQNSTVIWSLLYYFGVLAYDEQRRYLRVPNLTMLHTVTRSFAQFLDRRFIVKPRGDGVHISLMQRDVAPLVKLLEGLFKDEQARAIKDFNETALQMTLSALWSNSTPCIELKTITLENLWRGENESLPLDSDVPLQQFRQKLRDETEEQLLERRIFYNKAIKSLREVKQEAFEQITRYLNVMRNGQASSNRPGVNDTRIKQSEGVGQFLGPGEIPSIPRSYSRSMKRIAPCGTNVGELDDNIIWHSSEIIYEGIFQVEMKDTYGAE</sequence>
<organism evidence="1 2">
    <name type="scientific">Acaulospora colombiana</name>
    <dbReference type="NCBI Taxonomy" id="27376"/>
    <lineage>
        <taxon>Eukaryota</taxon>
        <taxon>Fungi</taxon>
        <taxon>Fungi incertae sedis</taxon>
        <taxon>Mucoromycota</taxon>
        <taxon>Glomeromycotina</taxon>
        <taxon>Glomeromycetes</taxon>
        <taxon>Diversisporales</taxon>
        <taxon>Acaulosporaceae</taxon>
        <taxon>Acaulospora</taxon>
    </lineage>
</organism>
<keyword evidence="2" id="KW-1185">Reference proteome</keyword>
<gene>
    <name evidence="1" type="ORF">ACOLOM_LOCUS8225</name>
</gene>
<proteinExistence type="predicted"/>
<accession>A0ACA9NGU5</accession>